<proteinExistence type="predicted"/>
<sequence>MAENLSKLHKDWTYKIVLPEARAAFESRYLSLREQSGKLPERFID</sequence>
<protein>
    <submittedName>
        <fullName evidence="1">Uncharacterized protein</fullName>
    </submittedName>
</protein>
<name>A0AB39SIL8_9ACTN</name>
<dbReference type="RefSeq" id="WP_369263194.1">
    <property type="nucleotide sequence ID" value="NZ_CP163440.1"/>
</dbReference>
<reference evidence="1" key="1">
    <citation type="submission" date="2024-07" db="EMBL/GenBank/DDBJ databases">
        <authorList>
            <person name="Yu S.T."/>
        </authorList>
    </citation>
    <scope>NUCLEOTIDE SEQUENCE</scope>
    <source>
        <strain evidence="1">R35</strain>
    </source>
</reference>
<gene>
    <name evidence="1" type="ORF">AB5J50_38020</name>
</gene>
<dbReference type="EMBL" id="CP163440">
    <property type="protein sequence ID" value="XDQ66203.1"/>
    <property type="molecule type" value="Genomic_DNA"/>
</dbReference>
<accession>A0AB39SIL8</accession>
<dbReference type="AlphaFoldDB" id="A0AB39SIL8"/>
<evidence type="ECO:0000313" key="1">
    <source>
        <dbReference type="EMBL" id="XDQ66203.1"/>
    </source>
</evidence>
<organism evidence="1">
    <name type="scientific">Streptomyces sp. R35</name>
    <dbReference type="NCBI Taxonomy" id="3238630"/>
    <lineage>
        <taxon>Bacteria</taxon>
        <taxon>Bacillati</taxon>
        <taxon>Actinomycetota</taxon>
        <taxon>Actinomycetes</taxon>
        <taxon>Kitasatosporales</taxon>
        <taxon>Streptomycetaceae</taxon>
        <taxon>Streptomyces</taxon>
    </lineage>
</organism>